<dbReference type="Proteomes" id="UP001241537">
    <property type="component" value="Unassembled WGS sequence"/>
</dbReference>
<dbReference type="AlphaFoldDB" id="A0AAE4ALD2"/>
<sequence>MRRRAFDSSLHRNLIKGEKKITLEHGLSGTPAAGLAERGHELEIAADFYNLGRGQLILRNTEGVLCGASEPRADGYAAAI</sequence>
<organism evidence="1 2">
    <name type="scientific">Moryella indoligenes</name>
    <dbReference type="NCBI Taxonomy" id="371674"/>
    <lineage>
        <taxon>Bacteria</taxon>
        <taxon>Bacillati</taxon>
        <taxon>Bacillota</taxon>
        <taxon>Clostridia</taxon>
        <taxon>Lachnospirales</taxon>
        <taxon>Lachnospiraceae</taxon>
        <taxon>Moryella</taxon>
    </lineage>
</organism>
<dbReference type="InterPro" id="IPR029055">
    <property type="entry name" value="Ntn_hydrolases_N"/>
</dbReference>
<protein>
    <submittedName>
        <fullName evidence="1">Gamma-glutamyltranspeptidase</fullName>
    </submittedName>
</protein>
<dbReference type="SUPFAM" id="SSF56235">
    <property type="entry name" value="N-terminal nucleophile aminohydrolases (Ntn hydrolases)"/>
    <property type="match status" value="1"/>
</dbReference>
<dbReference type="InterPro" id="IPR043137">
    <property type="entry name" value="GGT_ssub_C"/>
</dbReference>
<dbReference type="RefSeq" id="WP_106611958.1">
    <property type="nucleotide sequence ID" value="NZ_JAUSTO010000005.1"/>
</dbReference>
<reference evidence="1" key="1">
    <citation type="submission" date="2023-07" db="EMBL/GenBank/DDBJ databases">
        <title>Genomic Encyclopedia of Type Strains, Phase IV (KMG-IV): sequencing the most valuable type-strain genomes for metagenomic binning, comparative biology and taxonomic classification.</title>
        <authorList>
            <person name="Goeker M."/>
        </authorList>
    </citation>
    <scope>NUCLEOTIDE SEQUENCE</scope>
    <source>
        <strain evidence="1">DSM 19659</strain>
    </source>
</reference>
<dbReference type="Gene3D" id="3.60.20.40">
    <property type="match status" value="1"/>
</dbReference>
<keyword evidence="2" id="KW-1185">Reference proteome</keyword>
<dbReference type="EMBL" id="JAUSTO010000005">
    <property type="protein sequence ID" value="MDQ0152382.1"/>
    <property type="molecule type" value="Genomic_DNA"/>
</dbReference>
<proteinExistence type="predicted"/>
<evidence type="ECO:0000313" key="2">
    <source>
        <dbReference type="Proteomes" id="UP001241537"/>
    </source>
</evidence>
<comment type="caution">
    <text evidence="1">The sequence shown here is derived from an EMBL/GenBank/DDBJ whole genome shotgun (WGS) entry which is preliminary data.</text>
</comment>
<name>A0AAE4ALD2_9FIRM</name>
<gene>
    <name evidence="1" type="ORF">J2S20_001071</name>
</gene>
<accession>A0AAE4ALD2</accession>
<evidence type="ECO:0000313" key="1">
    <source>
        <dbReference type="EMBL" id="MDQ0152382.1"/>
    </source>
</evidence>